<comment type="caution">
    <text evidence="2">The sequence shown here is derived from an EMBL/GenBank/DDBJ whole genome shotgun (WGS) entry which is preliminary data.</text>
</comment>
<evidence type="ECO:0000313" key="2">
    <source>
        <dbReference type="EMBL" id="KAJ1088082.1"/>
    </source>
</evidence>
<organism evidence="2 3">
    <name type="scientific">Pleurodeles waltl</name>
    <name type="common">Iberian ribbed newt</name>
    <dbReference type="NCBI Taxonomy" id="8319"/>
    <lineage>
        <taxon>Eukaryota</taxon>
        <taxon>Metazoa</taxon>
        <taxon>Chordata</taxon>
        <taxon>Craniata</taxon>
        <taxon>Vertebrata</taxon>
        <taxon>Euteleostomi</taxon>
        <taxon>Amphibia</taxon>
        <taxon>Batrachia</taxon>
        <taxon>Caudata</taxon>
        <taxon>Salamandroidea</taxon>
        <taxon>Salamandridae</taxon>
        <taxon>Pleurodelinae</taxon>
        <taxon>Pleurodeles</taxon>
    </lineage>
</organism>
<reference evidence="2" key="1">
    <citation type="journal article" date="2022" name="bioRxiv">
        <title>Sequencing and chromosome-scale assembly of the giantPleurodeles waltlgenome.</title>
        <authorList>
            <person name="Brown T."/>
            <person name="Elewa A."/>
            <person name="Iarovenko S."/>
            <person name="Subramanian E."/>
            <person name="Araus A.J."/>
            <person name="Petzold A."/>
            <person name="Susuki M."/>
            <person name="Suzuki K.-i.T."/>
            <person name="Hayashi T."/>
            <person name="Toyoda A."/>
            <person name="Oliveira C."/>
            <person name="Osipova E."/>
            <person name="Leigh N.D."/>
            <person name="Simon A."/>
            <person name="Yun M.H."/>
        </authorList>
    </citation>
    <scope>NUCLEOTIDE SEQUENCE</scope>
    <source>
        <strain evidence="2">20211129_DDA</strain>
        <tissue evidence="2">Liver</tissue>
    </source>
</reference>
<dbReference type="AlphaFoldDB" id="A0AAV7LCJ3"/>
<feature type="compositionally biased region" description="Basic and acidic residues" evidence="1">
    <location>
        <begin position="85"/>
        <end position="96"/>
    </location>
</feature>
<dbReference type="Proteomes" id="UP001066276">
    <property type="component" value="Chromosome 11"/>
</dbReference>
<proteinExistence type="predicted"/>
<keyword evidence="3" id="KW-1185">Reference proteome</keyword>
<feature type="region of interest" description="Disordered" evidence="1">
    <location>
        <begin position="1"/>
        <end position="25"/>
    </location>
</feature>
<sequence>MERGCNRALDPEGADEEPGPIERCPRGTAREIECRCLHETEDNPEEDAWAQAQKEDAKKGRGKEKRRETELEVIYSAWEDEDQTGDSHAREERTECLLEEEE</sequence>
<gene>
    <name evidence="2" type="ORF">NDU88_001241</name>
</gene>
<feature type="region of interest" description="Disordered" evidence="1">
    <location>
        <begin position="39"/>
        <end position="102"/>
    </location>
</feature>
<dbReference type="EMBL" id="JANPWB010000015">
    <property type="protein sequence ID" value="KAJ1088082.1"/>
    <property type="molecule type" value="Genomic_DNA"/>
</dbReference>
<evidence type="ECO:0000313" key="3">
    <source>
        <dbReference type="Proteomes" id="UP001066276"/>
    </source>
</evidence>
<name>A0AAV7LCJ3_PLEWA</name>
<protein>
    <submittedName>
        <fullName evidence="2">Uncharacterized protein</fullName>
    </submittedName>
</protein>
<accession>A0AAV7LCJ3</accession>
<evidence type="ECO:0000256" key="1">
    <source>
        <dbReference type="SAM" id="MobiDB-lite"/>
    </source>
</evidence>
<feature type="compositionally biased region" description="Basic and acidic residues" evidence="1">
    <location>
        <begin position="53"/>
        <end position="70"/>
    </location>
</feature>